<gene>
    <name evidence="1" type="ORF">Bm1_05240</name>
</gene>
<reference evidence="1" key="1">
    <citation type="journal article" date="2007" name="Science">
        <title>Draft genome of the filarial nematode parasite Brugia malayi.</title>
        <authorList>
            <person name="Ghedin E."/>
            <person name="Wang S."/>
            <person name="Spiro D."/>
            <person name="Caler E."/>
            <person name="Zhao Q."/>
            <person name="Crabtree J."/>
            <person name="Allen J.E."/>
            <person name="Delcher A.L."/>
            <person name="Guiliano D.B."/>
            <person name="Miranda-Saavedra D."/>
            <person name="Angiuoli S.V."/>
            <person name="Creasy T."/>
            <person name="Amedeo P."/>
            <person name="Haas B."/>
            <person name="El-Sayed N.M."/>
            <person name="Wortman J.R."/>
            <person name="Feldblyum T."/>
            <person name="Tallon L."/>
            <person name="Schatz M."/>
            <person name="Shumway M."/>
            <person name="Koo H."/>
            <person name="Salzberg S.L."/>
            <person name="Schobel S."/>
            <person name="Pertea M."/>
            <person name="Pop M."/>
            <person name="White O."/>
            <person name="Barton G.J."/>
            <person name="Carlow C.K."/>
            <person name="Crawford M.J."/>
            <person name="Daub J."/>
            <person name="Dimmic M.W."/>
            <person name="Estes C.F."/>
            <person name="Foster J.M."/>
            <person name="Ganatra M."/>
            <person name="Gregory W.F."/>
            <person name="Johnson N.M."/>
            <person name="Jin J."/>
            <person name="Komuniecki R."/>
            <person name="Korf I."/>
            <person name="Kumar S."/>
            <person name="Laney S."/>
            <person name="Li B.W."/>
            <person name="Li W."/>
            <person name="Lindblom T.H."/>
            <person name="Lustigman S."/>
            <person name="Ma D."/>
            <person name="Maina C.V."/>
            <person name="Martin D.M."/>
            <person name="McCarter J.P."/>
            <person name="McReynolds L."/>
            <person name="Mitreva M."/>
            <person name="Nutman T.B."/>
            <person name="Parkinson J."/>
            <person name="Peregrin-Alvarez J.M."/>
            <person name="Poole C."/>
            <person name="Ren Q."/>
            <person name="Saunders L."/>
            <person name="Sluder A.E."/>
            <person name="Smith K."/>
            <person name="Stanke M."/>
            <person name="Unnasch T.R."/>
            <person name="Ware J."/>
            <person name="Wei A.D."/>
            <person name="Weil G."/>
            <person name="Williams D.J."/>
            <person name="Zhang Y."/>
            <person name="Williams S.A."/>
            <person name="Fraser-Liggett C."/>
            <person name="Slatko B."/>
            <person name="Blaxter M.L."/>
            <person name="Scott A.L."/>
        </authorList>
    </citation>
    <scope>NUCLEOTIDE SEQUENCE [LARGE SCALE GENOMIC DNA]</scope>
</reference>
<evidence type="ECO:0000313" key="1">
    <source>
        <dbReference type="EMBL" id="EDP38641.1"/>
    </source>
</evidence>
<accession>A8NM09</accession>
<sequence>MSDSIRKGSELSKSRTLELLKEASELDLTSPSQTLSRGELQHQYEIKLRIVKEKIAHLEYYAGLLETANQNWLDNIQSLTIATRRKEEETKYANMVDDPQVGIQNCGGNFGVVSRQQSMSKASQIFKS</sequence>
<name>A8NM09_BRUMA</name>
<protein>
    <submittedName>
        <fullName evidence="1">Uncharacterized protein</fullName>
    </submittedName>
</protein>
<proteinExistence type="predicted"/>
<dbReference type="AlphaFoldDB" id="A8NM09"/>
<dbReference type="EMBL" id="DS237603">
    <property type="protein sequence ID" value="EDP38641.1"/>
    <property type="molecule type" value="Genomic_DNA"/>
</dbReference>
<organism evidence="1">
    <name type="scientific">Brugia malayi</name>
    <name type="common">Filarial nematode worm</name>
    <dbReference type="NCBI Taxonomy" id="6279"/>
    <lineage>
        <taxon>Eukaryota</taxon>
        <taxon>Metazoa</taxon>
        <taxon>Ecdysozoa</taxon>
        <taxon>Nematoda</taxon>
        <taxon>Chromadorea</taxon>
        <taxon>Rhabditida</taxon>
        <taxon>Spirurina</taxon>
        <taxon>Spiruromorpha</taxon>
        <taxon>Filarioidea</taxon>
        <taxon>Onchocercidae</taxon>
        <taxon>Brugia</taxon>
    </lineage>
</organism>